<dbReference type="EMBL" id="BMOS01000046">
    <property type="protein sequence ID" value="GGN66472.1"/>
    <property type="molecule type" value="Genomic_DNA"/>
</dbReference>
<gene>
    <name evidence="1" type="ORF">GCM10007971_36520</name>
</gene>
<sequence length="230" mass="27651">MSSGDLKRLDEWWLNIHDGAFNEFRPVIEEGVILLEMHPNMAFDQSFIDANNLTSLSFLLYFKQLDDVRVYYEIYQFTGEDQIKYILKATKNYRELKSELNIYSDNKLIQKTENAIRFLDTITTSHIALMNYMELYRDVKERVSYESKRKKVTKRRKKRKKNTRSITIKVYNVNIPPVPVSEKEKKAYRRMKESWTVRGHWRTLPSGRKTWVRNHVKGNKKKLEPNTYHF</sequence>
<reference evidence="1" key="1">
    <citation type="journal article" date="2014" name="Int. J. Syst. Evol. Microbiol.">
        <title>Complete genome sequence of Corynebacterium casei LMG S-19264T (=DSM 44701T), isolated from a smear-ripened cheese.</title>
        <authorList>
            <consortium name="US DOE Joint Genome Institute (JGI-PGF)"/>
            <person name="Walter F."/>
            <person name="Albersmeier A."/>
            <person name="Kalinowski J."/>
            <person name="Ruckert C."/>
        </authorList>
    </citation>
    <scope>NUCLEOTIDE SEQUENCE</scope>
    <source>
        <strain evidence="1">JCM 17251</strain>
    </source>
</reference>
<dbReference type="Proteomes" id="UP000624041">
    <property type="component" value="Unassembled WGS sequence"/>
</dbReference>
<dbReference type="AlphaFoldDB" id="A0A917Y4U8"/>
<comment type="caution">
    <text evidence="1">The sequence shown here is derived from an EMBL/GenBank/DDBJ whole genome shotgun (WGS) entry which is preliminary data.</text>
</comment>
<name>A0A917Y4U8_9BACI</name>
<reference evidence="1" key="2">
    <citation type="submission" date="2020-09" db="EMBL/GenBank/DDBJ databases">
        <authorList>
            <person name="Sun Q."/>
            <person name="Ohkuma M."/>
        </authorList>
    </citation>
    <scope>NUCLEOTIDE SEQUENCE</scope>
    <source>
        <strain evidence="1">JCM 17251</strain>
    </source>
</reference>
<keyword evidence="2" id="KW-1185">Reference proteome</keyword>
<protein>
    <submittedName>
        <fullName evidence="1">Uncharacterized protein</fullName>
    </submittedName>
</protein>
<evidence type="ECO:0000313" key="1">
    <source>
        <dbReference type="EMBL" id="GGN66472.1"/>
    </source>
</evidence>
<proteinExistence type="predicted"/>
<accession>A0A917Y4U8</accession>
<evidence type="ECO:0000313" key="2">
    <source>
        <dbReference type="Proteomes" id="UP000624041"/>
    </source>
</evidence>
<organism evidence="1 2">
    <name type="scientific">Oceanobacillus indicireducens</name>
    <dbReference type="NCBI Taxonomy" id="1004261"/>
    <lineage>
        <taxon>Bacteria</taxon>
        <taxon>Bacillati</taxon>
        <taxon>Bacillota</taxon>
        <taxon>Bacilli</taxon>
        <taxon>Bacillales</taxon>
        <taxon>Bacillaceae</taxon>
        <taxon>Oceanobacillus</taxon>
    </lineage>
</organism>